<dbReference type="Gene3D" id="3.40.50.620">
    <property type="entry name" value="HUPs"/>
    <property type="match status" value="1"/>
</dbReference>
<proteinExistence type="inferred from homology"/>
<evidence type="ECO:0000259" key="2">
    <source>
        <dbReference type="Pfam" id="PF00582"/>
    </source>
</evidence>
<dbReference type="PRINTS" id="PR01438">
    <property type="entry name" value="UNVRSLSTRESS"/>
</dbReference>
<evidence type="ECO:0000313" key="4">
    <source>
        <dbReference type="Proteomes" id="UP000277498"/>
    </source>
</evidence>
<gene>
    <name evidence="3" type="ORF">XINFAN_02732</name>
</gene>
<dbReference type="CDD" id="cd00293">
    <property type="entry name" value="USP-like"/>
    <property type="match status" value="1"/>
</dbReference>
<dbReference type="RefSeq" id="WP_124087451.1">
    <property type="nucleotide sequence ID" value="NZ_UXAW01000081.1"/>
</dbReference>
<evidence type="ECO:0000256" key="1">
    <source>
        <dbReference type="ARBA" id="ARBA00008791"/>
    </source>
</evidence>
<dbReference type="AlphaFoldDB" id="A0A3P5XJ13"/>
<dbReference type="InterPro" id="IPR006016">
    <property type="entry name" value="UspA"/>
</dbReference>
<accession>A0A3P5XJ13</accession>
<protein>
    <submittedName>
        <fullName evidence="3">Universal stress protein</fullName>
    </submittedName>
</protein>
<sequence length="152" mass="15867">MYHHILITTDGSDLAALGLDHGLGLASKLGAKVSVLTLAEPMDPRVLQAAAVGGVHDAAARYEETIARDLAERAQAIRAKAAAAGVEIRLETGTDRAPAEAIIRFATANGCDLIVMSSHGRRGFRKLILGSQTAEVLAHSTIPVLVIRAAKA</sequence>
<keyword evidence="4" id="KW-1185">Reference proteome</keyword>
<reference evidence="3 4" key="1">
    <citation type="submission" date="2018-11" db="EMBL/GenBank/DDBJ databases">
        <authorList>
            <person name="Criscuolo A."/>
        </authorList>
    </citation>
    <scope>NUCLEOTIDE SEQUENCE [LARGE SCALE GENOMIC DNA]</scope>
    <source>
        <strain evidence="3">ACIP111625</strain>
    </source>
</reference>
<feature type="domain" description="UspA" evidence="2">
    <location>
        <begin position="1"/>
        <end position="148"/>
    </location>
</feature>
<dbReference type="EMBL" id="UXAW01000081">
    <property type="protein sequence ID" value="VDC30833.1"/>
    <property type="molecule type" value="Genomic_DNA"/>
</dbReference>
<evidence type="ECO:0000313" key="3">
    <source>
        <dbReference type="EMBL" id="VDC30833.1"/>
    </source>
</evidence>
<name>A0A3P5XJ13_9RHOB</name>
<dbReference type="Proteomes" id="UP000277498">
    <property type="component" value="Unassembled WGS sequence"/>
</dbReference>
<dbReference type="SUPFAM" id="SSF52402">
    <property type="entry name" value="Adenine nucleotide alpha hydrolases-like"/>
    <property type="match status" value="1"/>
</dbReference>
<dbReference type="InterPro" id="IPR014729">
    <property type="entry name" value="Rossmann-like_a/b/a_fold"/>
</dbReference>
<organism evidence="3 4">
    <name type="scientific">Pseudogemmobacter humi</name>
    <dbReference type="NCBI Taxonomy" id="2483812"/>
    <lineage>
        <taxon>Bacteria</taxon>
        <taxon>Pseudomonadati</taxon>
        <taxon>Pseudomonadota</taxon>
        <taxon>Alphaproteobacteria</taxon>
        <taxon>Rhodobacterales</taxon>
        <taxon>Paracoccaceae</taxon>
        <taxon>Pseudogemmobacter</taxon>
    </lineage>
</organism>
<dbReference type="Pfam" id="PF00582">
    <property type="entry name" value="Usp"/>
    <property type="match status" value="1"/>
</dbReference>
<comment type="similarity">
    <text evidence="1">Belongs to the universal stress protein A family.</text>
</comment>
<dbReference type="OrthoDB" id="5564966at2"/>
<dbReference type="PANTHER" id="PTHR46268:SF15">
    <property type="entry name" value="UNIVERSAL STRESS PROTEIN HP_0031"/>
    <property type="match status" value="1"/>
</dbReference>
<dbReference type="InterPro" id="IPR006015">
    <property type="entry name" value="Universal_stress_UspA"/>
</dbReference>
<dbReference type="PANTHER" id="PTHR46268">
    <property type="entry name" value="STRESS RESPONSE PROTEIN NHAX"/>
    <property type="match status" value="1"/>
</dbReference>